<comment type="similarity">
    <text evidence="2">Belongs to the NAD(P)-dependent epimerase/dehydratase family.</text>
</comment>
<sequence length="315" mass="34293">MKDQHKSILVIGGAGFIGSHTVDLLLQEGHRVRVLDNFSSGRKENLPWEHPHLEIVSGDLEDGVLLERAFDQAQAVLHLAAQVSVQRSLEDPLGSCRQNILNFVRVLEQARRHGTRVVYASSAAVYGDPEVLPVDEQAPVRPVSPYGLEKYSNELYAELYGRIHGLSHLGLRYFNVYGPRQDPGSPYSGVISRFVDQIRKGQALTVRGDGLQGRDFIHVADVARANLAALFASLCGVVNIAGGQVTTVRRLAELIIELHGGKGSIEGVPPLPGDIRHSRSDIGRMQQFLIAPGIPLDQGLQDLLDGGMSRARSVG</sequence>
<dbReference type="InterPro" id="IPR001509">
    <property type="entry name" value="Epimerase_deHydtase"/>
</dbReference>
<feature type="domain" description="NAD-dependent epimerase/dehydratase" evidence="3">
    <location>
        <begin position="8"/>
        <end position="232"/>
    </location>
</feature>
<dbReference type="HOGENOM" id="CLU_007383_1_7_6"/>
<evidence type="ECO:0000259" key="3">
    <source>
        <dbReference type="Pfam" id="PF01370"/>
    </source>
</evidence>
<proteinExistence type="inferred from homology"/>
<dbReference type="Gene3D" id="3.40.50.720">
    <property type="entry name" value="NAD(P)-binding Rossmann-like Domain"/>
    <property type="match status" value="1"/>
</dbReference>
<dbReference type="InterPro" id="IPR036291">
    <property type="entry name" value="NAD(P)-bd_dom_sf"/>
</dbReference>
<organism evidence="4 5">
    <name type="scientific">Acidithiobacillus caldus (strain ATCC 51756 / DSM 8584 / KU)</name>
    <dbReference type="NCBI Taxonomy" id="637389"/>
    <lineage>
        <taxon>Bacteria</taxon>
        <taxon>Pseudomonadati</taxon>
        <taxon>Pseudomonadota</taxon>
        <taxon>Acidithiobacillia</taxon>
        <taxon>Acidithiobacillales</taxon>
        <taxon>Acidithiobacillaceae</taxon>
        <taxon>Acidithiobacillus</taxon>
    </lineage>
</organism>
<evidence type="ECO:0000313" key="5">
    <source>
        <dbReference type="Proteomes" id="UP000005522"/>
    </source>
</evidence>
<evidence type="ECO:0000313" key="4">
    <source>
        <dbReference type="EMBL" id="AIA53937.1"/>
    </source>
</evidence>
<dbReference type="EMBL" id="CP005986">
    <property type="protein sequence ID" value="AIA53937.1"/>
    <property type="molecule type" value="Genomic_DNA"/>
</dbReference>
<accession>A0A059ZVK5</accession>
<dbReference type="PANTHER" id="PTHR43000">
    <property type="entry name" value="DTDP-D-GLUCOSE 4,6-DEHYDRATASE-RELATED"/>
    <property type="match status" value="1"/>
</dbReference>
<evidence type="ECO:0000256" key="1">
    <source>
        <dbReference type="ARBA" id="ARBA00005125"/>
    </source>
</evidence>
<name>A0A059ZVK5_ACICK</name>
<reference evidence="4 5" key="1">
    <citation type="journal article" date="2009" name="J. Bacteriol.">
        <title>Draft genome sequence of the extremely acidophilic bacterium Acidithiobacillus caldus ATCC 51756 reveals metabolic versatility in the genus Acidithiobacillus.</title>
        <authorList>
            <person name="Valdes J."/>
            <person name="Quatrini R."/>
            <person name="Hallberg K."/>
            <person name="Dopson M."/>
            <person name="Valenzuela P.D."/>
            <person name="Holmes D.S."/>
        </authorList>
    </citation>
    <scope>NUCLEOTIDE SEQUENCE [LARGE SCALE GENOMIC DNA]</scope>
    <source>
        <strain evidence="5">ATCC 51756 / DSM 8584 / KU</strain>
    </source>
</reference>
<dbReference type="EC" id="5.1.3.2" evidence="4"/>
<gene>
    <name evidence="4" type="ORF">Acaty_c0045</name>
</gene>
<dbReference type="RefSeq" id="WP_004869751.1">
    <property type="nucleotide sequence ID" value="NZ_CP005986.1"/>
</dbReference>
<dbReference type="GO" id="GO:0003978">
    <property type="term" value="F:UDP-glucose 4-epimerase activity"/>
    <property type="evidence" value="ECO:0007669"/>
    <property type="project" value="UniProtKB-EC"/>
</dbReference>
<keyword evidence="4" id="KW-0413">Isomerase</keyword>
<dbReference type="Pfam" id="PF01370">
    <property type="entry name" value="Epimerase"/>
    <property type="match status" value="1"/>
</dbReference>
<comment type="pathway">
    <text evidence="1">Bacterial outer membrane biogenesis; LPS O-antigen biosynthesis.</text>
</comment>
<dbReference type="Gene3D" id="3.90.25.10">
    <property type="entry name" value="UDP-galactose 4-epimerase, domain 1"/>
    <property type="match status" value="1"/>
</dbReference>
<dbReference type="eggNOG" id="COG0451">
    <property type="taxonomic scope" value="Bacteria"/>
</dbReference>
<protein>
    <submittedName>
        <fullName evidence="4">UDP-glucose 4-epimerase</fullName>
        <ecNumber evidence="4">5.1.3.2</ecNumber>
    </submittedName>
</protein>
<dbReference type="SUPFAM" id="SSF51735">
    <property type="entry name" value="NAD(P)-binding Rossmann-fold domains"/>
    <property type="match status" value="1"/>
</dbReference>
<dbReference type="AlphaFoldDB" id="A0A059ZVK5"/>
<dbReference type="KEGG" id="acz:Acaty_c0045"/>
<evidence type="ECO:0000256" key="2">
    <source>
        <dbReference type="ARBA" id="ARBA00007637"/>
    </source>
</evidence>
<dbReference type="Proteomes" id="UP000005522">
    <property type="component" value="Chromosome"/>
</dbReference>